<evidence type="ECO:0000313" key="2">
    <source>
        <dbReference type="EnsemblMetazoa" id="GAUT049904-PA"/>
    </source>
</evidence>
<reference evidence="2" key="1">
    <citation type="submission" date="2020-05" db="UniProtKB">
        <authorList>
            <consortium name="EnsemblMetazoa"/>
        </authorList>
    </citation>
    <scope>IDENTIFICATION</scope>
    <source>
        <strain evidence="2">TTRI</strain>
    </source>
</reference>
<sequence length="673" mass="75836">MGDDLFDQLKNAGPVKRTPPPTINVNNKKPEVEKVSNNSVNDTIEIEKLNNEHEICKAKNRRKSMPPPVSVNVTKYKSNKSRSMSPPKIVLVNNAPVKSLKVRLERKNLEKFLAQPLEEHVRSLRLKQEKTKESAKTTKTTPTKAQQKLFEPMVMDKGPKIRSMKIKRCLVRLQKVNVKKLQAELDRKVLLSKVEKPKPSKGQTKNLKKKPTENSPTQQHDSSQPKRARQAIIETTKTPQKFSKAGFFIKLTPSLSNKKAKEKKKRTLKLNAAVGNNSSKTSISKPTSKFTRTQLIKTYGKRVFNAYVKIERCTHPLLLTFESNARARKLQAKRNKSKNLSVSFREQVEVFGDSSDSEEYCSDEDFYANLKIFEKAGANNNSTPLVMPARLKKVENGKVIDDIELDPTLFVDPNNLCTTTPFMTPGRKKREHKTLSPLKDDGTPSPRKEQLKLANEKLPPSGLRRINLDEEDDDEDDDCEYIVPTEVPQRRSSYAGLNTTLDDGNSAIIEKANNETPVNSPIAANIDLTTKTIETQPEMHNTGETTDSFESAQDQTEKLDVDLESSNLNTLSSRKSSPIELFNDALSSTQDLLPDKQNNTEESKNDNTDLIDNKKSVIEDSFGDIPMKLFVEDSRSDDNPTNAIVDSIINETLNEMKRNINDLAEESFKATTT</sequence>
<proteinExistence type="predicted"/>
<feature type="compositionally biased region" description="Polar residues" evidence="1">
    <location>
        <begin position="213"/>
        <end position="222"/>
    </location>
</feature>
<feature type="region of interest" description="Disordered" evidence="1">
    <location>
        <begin position="421"/>
        <end position="477"/>
    </location>
</feature>
<name>A0A1A9VWF9_GLOAU</name>
<feature type="region of interest" description="Disordered" evidence="1">
    <location>
        <begin position="1"/>
        <end position="28"/>
    </location>
</feature>
<evidence type="ECO:0000256" key="1">
    <source>
        <dbReference type="SAM" id="MobiDB-lite"/>
    </source>
</evidence>
<dbReference type="EnsemblMetazoa" id="GAUT049904-RA">
    <property type="protein sequence ID" value="GAUT049904-PA"/>
    <property type="gene ID" value="GAUT049904"/>
</dbReference>
<feature type="region of interest" description="Disordered" evidence="1">
    <location>
        <begin position="193"/>
        <end position="229"/>
    </location>
</feature>
<protein>
    <submittedName>
        <fullName evidence="2">Uncharacterized protein</fullName>
    </submittedName>
</protein>
<evidence type="ECO:0000313" key="3">
    <source>
        <dbReference type="Proteomes" id="UP000078200"/>
    </source>
</evidence>
<organism evidence="2 3">
    <name type="scientific">Glossina austeni</name>
    <name type="common">Savannah tsetse fly</name>
    <dbReference type="NCBI Taxonomy" id="7395"/>
    <lineage>
        <taxon>Eukaryota</taxon>
        <taxon>Metazoa</taxon>
        <taxon>Ecdysozoa</taxon>
        <taxon>Arthropoda</taxon>
        <taxon>Hexapoda</taxon>
        <taxon>Insecta</taxon>
        <taxon>Pterygota</taxon>
        <taxon>Neoptera</taxon>
        <taxon>Endopterygota</taxon>
        <taxon>Diptera</taxon>
        <taxon>Brachycera</taxon>
        <taxon>Muscomorpha</taxon>
        <taxon>Hippoboscoidea</taxon>
        <taxon>Glossinidae</taxon>
        <taxon>Glossina</taxon>
    </lineage>
</organism>
<dbReference type="STRING" id="7395.A0A1A9VWF9"/>
<dbReference type="VEuPathDB" id="VectorBase:GAUT049904"/>
<dbReference type="AlphaFoldDB" id="A0A1A9VWF9"/>
<keyword evidence="3" id="KW-1185">Reference proteome</keyword>
<feature type="compositionally biased region" description="Basic and acidic residues" evidence="1">
    <location>
        <begin position="438"/>
        <end position="455"/>
    </location>
</feature>
<dbReference type="Proteomes" id="UP000078200">
    <property type="component" value="Unassembled WGS sequence"/>
</dbReference>
<accession>A0A1A9VWF9</accession>